<dbReference type="SUPFAM" id="SSF54060">
    <property type="entry name" value="His-Me finger endonucleases"/>
    <property type="match status" value="1"/>
</dbReference>
<dbReference type="Pfam" id="PF13392">
    <property type="entry name" value="HNH_3"/>
    <property type="match status" value="1"/>
</dbReference>
<dbReference type="EMBL" id="FOTW01000026">
    <property type="protein sequence ID" value="SFM63714.1"/>
    <property type="molecule type" value="Genomic_DNA"/>
</dbReference>
<sequence length="263" mass="28867">MPHDPHHRNRRLPCANLAHAPLASVCLKLNTSTLKPKGINMNAKVQFSCDSCGAHFLQWPSQIGGKAYCSRACYAESLRGKVPHNKGASVLAEKPCAVCSATMSGLPSEMKRRKYCSPECLKLAFSNVDIGATLRRRSRVVESGCWLWTGALRDGYGRVKFNGSVTQEAHRASYEFHIGPIPEGLVIDHLCRNRSCINPSHLEPVTQGENIRRGETGRHTPITEAHRLALSAGGKRRFSDPAARAAHGSALKAAINRKKKNER</sequence>
<evidence type="ECO:0000313" key="2">
    <source>
        <dbReference type="EMBL" id="SFM63714.1"/>
    </source>
</evidence>
<keyword evidence="2" id="KW-0255">Endonuclease</keyword>
<dbReference type="AlphaFoldDB" id="A0A1I4SH25"/>
<protein>
    <submittedName>
        <fullName evidence="2">HNH endonuclease</fullName>
    </submittedName>
</protein>
<reference evidence="2 3" key="1">
    <citation type="submission" date="2016-10" db="EMBL/GenBank/DDBJ databases">
        <authorList>
            <person name="de Groot N.N."/>
        </authorList>
    </citation>
    <scope>NUCLEOTIDE SEQUENCE [LARGE SCALE GENOMIC DNA]</scope>
    <source>
        <strain evidence="2 3">ATCC 43154</strain>
    </source>
</reference>
<dbReference type="InterPro" id="IPR003615">
    <property type="entry name" value="HNH_nuc"/>
</dbReference>
<organism evidence="2 3">
    <name type="scientific">Rugamonas rubra</name>
    <dbReference type="NCBI Taxonomy" id="758825"/>
    <lineage>
        <taxon>Bacteria</taxon>
        <taxon>Pseudomonadati</taxon>
        <taxon>Pseudomonadota</taxon>
        <taxon>Betaproteobacteria</taxon>
        <taxon>Burkholderiales</taxon>
        <taxon>Oxalobacteraceae</taxon>
        <taxon>Telluria group</taxon>
        <taxon>Rugamonas</taxon>
    </lineage>
</organism>
<name>A0A1I4SH25_9BURK</name>
<keyword evidence="2" id="KW-0378">Hydrolase</keyword>
<dbReference type="STRING" id="758825.SAMN02982985_04770"/>
<gene>
    <name evidence="2" type="ORF">SAMN02982985_04770</name>
</gene>
<dbReference type="InterPro" id="IPR044930">
    <property type="entry name" value="Homing_endonuclease_His-Me"/>
</dbReference>
<dbReference type="RefSeq" id="WP_425442364.1">
    <property type="nucleotide sequence ID" value="NZ_FOTW01000026.1"/>
</dbReference>
<evidence type="ECO:0000259" key="1">
    <source>
        <dbReference type="Pfam" id="PF13392"/>
    </source>
</evidence>
<dbReference type="Proteomes" id="UP000199470">
    <property type="component" value="Unassembled WGS sequence"/>
</dbReference>
<dbReference type="Gene3D" id="3.90.75.10">
    <property type="entry name" value="Homing Intron 3 (I-ppo) Encoded Endonuclease, Chain A"/>
    <property type="match status" value="1"/>
</dbReference>
<proteinExistence type="predicted"/>
<keyword evidence="2" id="KW-0540">Nuclease</keyword>
<accession>A0A1I4SH25</accession>
<dbReference type="GO" id="GO:0004519">
    <property type="term" value="F:endonuclease activity"/>
    <property type="evidence" value="ECO:0007669"/>
    <property type="project" value="UniProtKB-KW"/>
</dbReference>
<feature type="domain" description="HNH nuclease" evidence="1">
    <location>
        <begin position="169"/>
        <end position="210"/>
    </location>
</feature>
<keyword evidence="3" id="KW-1185">Reference proteome</keyword>
<evidence type="ECO:0000313" key="3">
    <source>
        <dbReference type="Proteomes" id="UP000199470"/>
    </source>
</evidence>
<dbReference type="InterPro" id="IPR044925">
    <property type="entry name" value="His-Me_finger_sf"/>
</dbReference>